<keyword evidence="1" id="KW-0175">Coiled coil</keyword>
<protein>
    <submittedName>
        <fullName evidence="2">Uncharacterized protein</fullName>
    </submittedName>
</protein>
<organism evidence="2 3">
    <name type="scientific">Jatropha curcas</name>
    <name type="common">Barbados nut</name>
    <dbReference type="NCBI Taxonomy" id="180498"/>
    <lineage>
        <taxon>Eukaryota</taxon>
        <taxon>Viridiplantae</taxon>
        <taxon>Streptophyta</taxon>
        <taxon>Embryophyta</taxon>
        <taxon>Tracheophyta</taxon>
        <taxon>Spermatophyta</taxon>
        <taxon>Magnoliopsida</taxon>
        <taxon>eudicotyledons</taxon>
        <taxon>Gunneridae</taxon>
        <taxon>Pentapetalae</taxon>
        <taxon>rosids</taxon>
        <taxon>fabids</taxon>
        <taxon>Malpighiales</taxon>
        <taxon>Euphorbiaceae</taxon>
        <taxon>Crotonoideae</taxon>
        <taxon>Jatropheae</taxon>
        <taxon>Jatropha</taxon>
    </lineage>
</organism>
<evidence type="ECO:0000256" key="1">
    <source>
        <dbReference type="SAM" id="Coils"/>
    </source>
</evidence>
<dbReference type="Proteomes" id="UP000027138">
    <property type="component" value="Unassembled WGS sequence"/>
</dbReference>
<evidence type="ECO:0000313" key="3">
    <source>
        <dbReference type="Proteomes" id="UP000027138"/>
    </source>
</evidence>
<accession>A0A067KKA8</accession>
<dbReference type="AlphaFoldDB" id="A0A067KKA8"/>
<name>A0A067KKA8_JATCU</name>
<keyword evidence="3" id="KW-1185">Reference proteome</keyword>
<dbReference type="EMBL" id="KK914571">
    <property type="protein sequence ID" value="KDP32690.1"/>
    <property type="molecule type" value="Genomic_DNA"/>
</dbReference>
<proteinExistence type="predicted"/>
<reference evidence="2 3" key="1">
    <citation type="journal article" date="2014" name="PLoS ONE">
        <title>Global Analysis of Gene Expression Profiles in Physic Nut (Jatropha curcas L.) Seedlings Exposed to Salt Stress.</title>
        <authorList>
            <person name="Zhang L."/>
            <person name="Zhang C."/>
            <person name="Wu P."/>
            <person name="Chen Y."/>
            <person name="Li M."/>
            <person name="Jiang H."/>
            <person name="Wu G."/>
        </authorList>
    </citation>
    <scope>NUCLEOTIDE SEQUENCE [LARGE SCALE GENOMIC DNA]</scope>
    <source>
        <strain evidence="3">cv. GZQX0401</strain>
        <tissue evidence="2">Young leaves</tissue>
    </source>
</reference>
<evidence type="ECO:0000313" key="2">
    <source>
        <dbReference type="EMBL" id="KDP32690.1"/>
    </source>
</evidence>
<gene>
    <name evidence="2" type="ORF">JCGZ_14746</name>
</gene>
<feature type="coiled-coil region" evidence="1">
    <location>
        <begin position="112"/>
        <end position="185"/>
    </location>
</feature>
<sequence>MCVELIKARGLRSVNLRQVIAEGYLIRSPSGPLRPNPSPFVDSFDIHAYFMQKYRSTCSLQHDQSSREMLRHCLFSANAQQSECLDDLGIKDLVNQSLFQAINANNFNYARIKRLKRAYMKMEVKRVELEEALKSLNSSMMEQEAQHKAELTAWDTKHKELQEDLRAQTEKIQALEGKNEELESENQRLRA</sequence>